<name>A0A9W7ZXD1_9FUNG</name>
<dbReference type="Proteomes" id="UP001150538">
    <property type="component" value="Unassembled WGS sequence"/>
</dbReference>
<accession>A0A9W7ZXD1</accession>
<proteinExistence type="predicted"/>
<protein>
    <submittedName>
        <fullName evidence="2">Uncharacterized protein</fullName>
    </submittedName>
</protein>
<comment type="caution">
    <text evidence="2">The sequence shown here is derived from an EMBL/GenBank/DDBJ whole genome shotgun (WGS) entry which is preliminary data.</text>
</comment>
<evidence type="ECO:0000256" key="1">
    <source>
        <dbReference type="SAM" id="MobiDB-lite"/>
    </source>
</evidence>
<feature type="compositionally biased region" description="Basic and acidic residues" evidence="1">
    <location>
        <begin position="236"/>
        <end position="245"/>
    </location>
</feature>
<organism evidence="2 3">
    <name type="scientific">Mycoemilia scoparia</name>
    <dbReference type="NCBI Taxonomy" id="417184"/>
    <lineage>
        <taxon>Eukaryota</taxon>
        <taxon>Fungi</taxon>
        <taxon>Fungi incertae sedis</taxon>
        <taxon>Zoopagomycota</taxon>
        <taxon>Kickxellomycotina</taxon>
        <taxon>Kickxellomycetes</taxon>
        <taxon>Kickxellales</taxon>
        <taxon>Kickxellaceae</taxon>
        <taxon>Mycoemilia</taxon>
    </lineage>
</organism>
<gene>
    <name evidence="2" type="ORF">H4219_004472</name>
</gene>
<evidence type="ECO:0000313" key="3">
    <source>
        <dbReference type="Proteomes" id="UP001150538"/>
    </source>
</evidence>
<dbReference type="EMBL" id="JANBPU010000161">
    <property type="protein sequence ID" value="KAJ1915139.1"/>
    <property type="molecule type" value="Genomic_DNA"/>
</dbReference>
<feature type="region of interest" description="Disordered" evidence="1">
    <location>
        <begin position="213"/>
        <end position="251"/>
    </location>
</feature>
<evidence type="ECO:0000313" key="2">
    <source>
        <dbReference type="EMBL" id="KAJ1915139.1"/>
    </source>
</evidence>
<dbReference type="AlphaFoldDB" id="A0A9W7ZXD1"/>
<sequence length="441" mass="51043">MYARLMKKVSPDVFINPIAKANNTLALQRLSTKFQPMYTKGTAAPVATHYRELTIQLYYHTSNNELEFTKKNVETYKGTPDEHKENLGKVEIVLPEITPNEVKVRKGYSKAKTLITFIRLLDLFNIEMSDVEVTMAQNYITTHYKALLPELFKHQSAPWGTQQPNIRLRIRDFGQINSKTLLDYVDMQKFEEENETLKKIARMAMSKNEFIPNESVTSETNEKGKETGDNVEDCDKEASTEKVADEVETTTTDAKAVVTNNKEEDNDLESLDDDESTDTFFEYFFKKENPEKKVDADGKGLFYPDTIIKAMPLHVPPPAPFIRRSPGSKKKDKILIKRAKLFFDVEIPTKKFTRIMPNIRSKLKPLKYEEWKDLPMVVVKRKYNKDGRSMAEKYPGHLIYIDSVSTEVFQEYLRLNLHDIRKERQAIDESKREIGSEVLTL</sequence>
<reference evidence="2" key="1">
    <citation type="submission" date="2022-07" db="EMBL/GenBank/DDBJ databases">
        <title>Phylogenomic reconstructions and comparative analyses of Kickxellomycotina fungi.</title>
        <authorList>
            <person name="Reynolds N.K."/>
            <person name="Stajich J.E."/>
            <person name="Barry K."/>
            <person name="Grigoriev I.V."/>
            <person name="Crous P."/>
            <person name="Smith M.E."/>
        </authorList>
    </citation>
    <scope>NUCLEOTIDE SEQUENCE</scope>
    <source>
        <strain evidence="2">NBRC 100468</strain>
    </source>
</reference>
<keyword evidence="3" id="KW-1185">Reference proteome</keyword>